<name>A0A6M3MA83_9ZZZZ</name>
<protein>
    <submittedName>
        <fullName evidence="2">Uncharacterized protein</fullName>
    </submittedName>
</protein>
<dbReference type="EMBL" id="MT143762">
    <property type="protein sequence ID" value="QJB02146.1"/>
    <property type="molecule type" value="Genomic_DNA"/>
</dbReference>
<reference evidence="2" key="1">
    <citation type="submission" date="2020-03" db="EMBL/GenBank/DDBJ databases">
        <title>The deep terrestrial virosphere.</title>
        <authorList>
            <person name="Holmfeldt K."/>
            <person name="Nilsson E."/>
            <person name="Simone D."/>
            <person name="Lopez-Fernandez M."/>
            <person name="Wu X."/>
            <person name="de Brujin I."/>
            <person name="Lundin D."/>
            <person name="Andersson A."/>
            <person name="Bertilsson S."/>
            <person name="Dopson M."/>
        </authorList>
    </citation>
    <scope>NUCLEOTIDE SEQUENCE</scope>
    <source>
        <strain evidence="2">MM171B01436</strain>
        <strain evidence="1">MM415A02525</strain>
    </source>
</reference>
<proteinExistence type="predicted"/>
<evidence type="ECO:0000313" key="1">
    <source>
        <dbReference type="EMBL" id="QJA73020.1"/>
    </source>
</evidence>
<evidence type="ECO:0000313" key="2">
    <source>
        <dbReference type="EMBL" id="QJB02146.1"/>
    </source>
</evidence>
<dbReference type="EMBL" id="MT141996">
    <property type="protein sequence ID" value="QJA73020.1"/>
    <property type="molecule type" value="Genomic_DNA"/>
</dbReference>
<dbReference type="AlphaFoldDB" id="A0A6M3MA83"/>
<gene>
    <name evidence="2" type="ORF">MM171B01436_0002</name>
    <name evidence="1" type="ORF">MM415A02525_0002</name>
</gene>
<organism evidence="2">
    <name type="scientific">viral metagenome</name>
    <dbReference type="NCBI Taxonomy" id="1070528"/>
    <lineage>
        <taxon>unclassified sequences</taxon>
        <taxon>metagenomes</taxon>
        <taxon>organismal metagenomes</taxon>
    </lineage>
</organism>
<sequence>MDEIDLFMDSGAHSIFNKEFAGISHVKGETSRLDANYEYFNSKTFKDYLNKYIEFLHINKHLCDVYVNLDIIFNAEKSWETQKYIESCGLKPLPVFHFGEDIRWLKKYMDNYNYIGIGGLGQDITKEKFIQLMGDPVFSCICDDKGTPTVKTHGFALTAVDLVIRYPWESIDSTTWKKAGAFGYIIVPYKNGGEYLFDRTPKVVHISSQSSYIEQEGLHFQNMTEGEQKYIREYLESINVKYGESKFREEDTTYQLKPGENWVVRGSNLLVETVVESGVINDYFPRDEANIAFFLELENTEVGFGKKTFDKRKRGFFL</sequence>
<accession>A0A6M3MA83</accession>